<evidence type="ECO:0000259" key="1">
    <source>
        <dbReference type="Pfam" id="PF01370"/>
    </source>
</evidence>
<dbReference type="SUPFAM" id="SSF51735">
    <property type="entry name" value="NAD(P)-binding Rossmann-fold domains"/>
    <property type="match status" value="1"/>
</dbReference>
<gene>
    <name evidence="2" type="ORF">PCOR1329_LOCUS62776</name>
</gene>
<name>A0ABN9W3J9_9DINO</name>
<dbReference type="InterPro" id="IPR036291">
    <property type="entry name" value="NAD(P)-bd_dom_sf"/>
</dbReference>
<organism evidence="2 3">
    <name type="scientific">Prorocentrum cordatum</name>
    <dbReference type="NCBI Taxonomy" id="2364126"/>
    <lineage>
        <taxon>Eukaryota</taxon>
        <taxon>Sar</taxon>
        <taxon>Alveolata</taxon>
        <taxon>Dinophyceae</taxon>
        <taxon>Prorocentrales</taxon>
        <taxon>Prorocentraceae</taxon>
        <taxon>Prorocentrum</taxon>
    </lineage>
</organism>
<dbReference type="Pfam" id="PF01370">
    <property type="entry name" value="Epimerase"/>
    <property type="match status" value="1"/>
</dbReference>
<reference evidence="2" key="1">
    <citation type="submission" date="2023-10" db="EMBL/GenBank/DDBJ databases">
        <authorList>
            <person name="Chen Y."/>
            <person name="Shah S."/>
            <person name="Dougan E. K."/>
            <person name="Thang M."/>
            <person name="Chan C."/>
        </authorList>
    </citation>
    <scope>NUCLEOTIDE SEQUENCE [LARGE SCALE GENOMIC DNA]</scope>
</reference>
<dbReference type="Proteomes" id="UP001189429">
    <property type="component" value="Unassembled WGS sequence"/>
</dbReference>
<dbReference type="InterPro" id="IPR001509">
    <property type="entry name" value="Epimerase_deHydtase"/>
</dbReference>
<evidence type="ECO:0000313" key="3">
    <source>
        <dbReference type="Proteomes" id="UP001189429"/>
    </source>
</evidence>
<dbReference type="Gene3D" id="3.40.50.720">
    <property type="entry name" value="NAD(P)-binding Rossmann-like Domain"/>
    <property type="match status" value="1"/>
</dbReference>
<dbReference type="EMBL" id="CAUYUJ010017942">
    <property type="protein sequence ID" value="CAK0879311.1"/>
    <property type="molecule type" value="Genomic_DNA"/>
</dbReference>
<proteinExistence type="predicted"/>
<accession>A0ABN9W3J9</accession>
<protein>
    <recommendedName>
        <fullName evidence="1">NAD-dependent epimerase/dehydratase domain-containing protein</fullName>
    </recommendedName>
</protein>
<evidence type="ECO:0000313" key="2">
    <source>
        <dbReference type="EMBL" id="CAK0879311.1"/>
    </source>
</evidence>
<sequence>MCTDLGPRSGLARIGAGVSSLRPPLMGAPTARLLQERGHRVVVLARGSARGGGAGGARPEQARGCEMLACDRGHSASFVEALSGEGRPRVVVDFTAMLPRHIADVVEVHRRRPLEHYIFISTNMVYPGGVEDMDITSLPQPVAEGAANLSAAHAAPDTYGGRKLKCEAALQRARAEQGLRWTVLRPPAVVGPGCDSRHERLQRLVAGLPPLPARASKRPPTVRPGRFRVAYSGDVAEAVAAVVELGERVHGEAFNIACPASMTLGEYVGGIASCLGLCTQEVPDDPALRNYERQGEVDVSKSLRVLGIEGTPVQRWMRQTVSWHARALAEAPASWSKIISRARDTLV</sequence>
<feature type="domain" description="NAD-dependent epimerase/dehydratase" evidence="1">
    <location>
        <begin position="26"/>
        <end position="257"/>
    </location>
</feature>
<comment type="caution">
    <text evidence="2">The sequence shown here is derived from an EMBL/GenBank/DDBJ whole genome shotgun (WGS) entry which is preliminary data.</text>
</comment>
<keyword evidence="3" id="KW-1185">Reference proteome</keyword>